<name>A0A1J5PAH5_9ZZZZ</name>
<feature type="domain" description="Metallo-beta-lactamase" evidence="1">
    <location>
        <begin position="1"/>
        <end position="176"/>
    </location>
</feature>
<evidence type="ECO:0000259" key="1">
    <source>
        <dbReference type="SMART" id="SM00849"/>
    </source>
</evidence>
<dbReference type="SUPFAM" id="SSF56281">
    <property type="entry name" value="Metallo-hydrolase/oxidoreductase"/>
    <property type="match status" value="1"/>
</dbReference>
<dbReference type="InterPro" id="IPR050855">
    <property type="entry name" value="NDM-1-like"/>
</dbReference>
<proteinExistence type="predicted"/>
<dbReference type="InterPro" id="IPR001279">
    <property type="entry name" value="Metallo-B-lactamas"/>
</dbReference>
<comment type="caution">
    <text evidence="2">The sequence shown here is derived from an EMBL/GenBank/DDBJ whole genome shotgun (WGS) entry which is preliminary data.</text>
</comment>
<dbReference type="AlphaFoldDB" id="A0A1J5PAH5"/>
<accession>A0A1J5PAH5</accession>
<dbReference type="Pfam" id="PF00753">
    <property type="entry name" value="Lactamase_B"/>
    <property type="match status" value="1"/>
</dbReference>
<dbReference type="PANTHER" id="PTHR42951">
    <property type="entry name" value="METALLO-BETA-LACTAMASE DOMAIN-CONTAINING"/>
    <property type="match status" value="1"/>
</dbReference>
<dbReference type="SMART" id="SM00849">
    <property type="entry name" value="Lactamase_B"/>
    <property type="match status" value="1"/>
</dbReference>
<reference evidence="2" key="1">
    <citation type="submission" date="2016-10" db="EMBL/GenBank/DDBJ databases">
        <title>Sequence of Gallionella enrichment culture.</title>
        <authorList>
            <person name="Poehlein A."/>
            <person name="Muehling M."/>
            <person name="Daniel R."/>
        </authorList>
    </citation>
    <scope>NUCLEOTIDE SEQUENCE</scope>
</reference>
<dbReference type="InterPro" id="IPR036866">
    <property type="entry name" value="RibonucZ/Hydroxyglut_hydro"/>
</dbReference>
<dbReference type="CDD" id="cd16282">
    <property type="entry name" value="metallo-hydrolase-like_MBL-fold"/>
    <property type="match status" value="1"/>
</dbReference>
<dbReference type="EMBL" id="MLJW01005203">
    <property type="protein sequence ID" value="OIQ68617.1"/>
    <property type="molecule type" value="Genomic_DNA"/>
</dbReference>
<dbReference type="Gene3D" id="3.60.15.10">
    <property type="entry name" value="Ribonuclease Z/Hydroxyacylglutathione hydrolase-like"/>
    <property type="match status" value="1"/>
</dbReference>
<protein>
    <submittedName>
        <fullName evidence="2">Metallo-beta-lactamase superfamily protein</fullName>
    </submittedName>
</protein>
<evidence type="ECO:0000313" key="2">
    <source>
        <dbReference type="EMBL" id="OIQ68617.1"/>
    </source>
</evidence>
<dbReference type="PANTHER" id="PTHR42951:SF4">
    <property type="entry name" value="ACYL-COENZYME A THIOESTERASE MBLAC2"/>
    <property type="match status" value="1"/>
</dbReference>
<sequence length="247" mass="26953">MLIDSGASKAGAELIEAALRTVTSEPVRWVINTGSQDHRWLGNATFAARGAKIIALEGTVKTQQANSAREMQALKMPIGDRLAGTEPLSSPDPLPGDAARLTLGGVDVELRSFGNGHFPGDAVVWLPRQRIAFSGDLVFADRMLGVLDTGSRVDQWAQTFKIFAVTLKPEIIVPGHGRPCTLAQAQAQTGDYLDWLVSQVKPAAENMDDLEKVVQRVHAAAPEQFRKLHNFDAIDRVNINRSYLEFQ</sequence>
<gene>
    <name evidence="2" type="ORF">GALL_497890</name>
</gene>
<organism evidence="2">
    <name type="scientific">mine drainage metagenome</name>
    <dbReference type="NCBI Taxonomy" id="410659"/>
    <lineage>
        <taxon>unclassified sequences</taxon>
        <taxon>metagenomes</taxon>
        <taxon>ecological metagenomes</taxon>
    </lineage>
</organism>